<dbReference type="OrthoDB" id="547196at2759"/>
<comment type="caution">
    <text evidence="3">The sequence shown here is derived from an EMBL/GenBank/DDBJ whole genome shotgun (WGS) entry which is preliminary data.</text>
</comment>
<gene>
    <name evidence="3" type="ORF">HYH03_006585</name>
</gene>
<protein>
    <submittedName>
        <fullName evidence="3">Uncharacterized protein</fullName>
    </submittedName>
</protein>
<keyword evidence="1" id="KW-0175">Coiled coil</keyword>
<sequence>MGCGTSMPVNTIASAPQAVAEAEEAALARIREENVELRRQNAQLTQQVQELNQRVNGLTADLKTLQTDIAAAHASANKAMQVAQSAQASAEAASLTAAAATQARPPTSAGPIPMPATAMDPALLQRVQQLEAQLNGMLLQQERVEGQRAKEEFAKQLRAAAGEGVPVPQHMQHSSSANSVGGGAGGGGPARASSGLDGGSASGAEVIDGQGLLPVNNNFPSRFGGPSGNALRAARDRTPVKPGQTSSAGGADEGGLPPPGPGAVHMGRGGMLVPGMGGGGGGGSAGAAFMDTHKYGNVMPSDYKLAEQRKAGPKQFL</sequence>
<evidence type="ECO:0000256" key="2">
    <source>
        <dbReference type="SAM" id="MobiDB-lite"/>
    </source>
</evidence>
<feature type="compositionally biased region" description="Gly residues" evidence="2">
    <location>
        <begin position="180"/>
        <end position="189"/>
    </location>
</feature>
<organism evidence="3 4">
    <name type="scientific">Edaphochlamys debaryana</name>
    <dbReference type="NCBI Taxonomy" id="47281"/>
    <lineage>
        <taxon>Eukaryota</taxon>
        <taxon>Viridiplantae</taxon>
        <taxon>Chlorophyta</taxon>
        <taxon>core chlorophytes</taxon>
        <taxon>Chlorophyceae</taxon>
        <taxon>CS clade</taxon>
        <taxon>Chlamydomonadales</taxon>
        <taxon>Chlamydomonadales incertae sedis</taxon>
        <taxon>Edaphochlamys</taxon>
    </lineage>
</organism>
<evidence type="ECO:0000313" key="3">
    <source>
        <dbReference type="EMBL" id="KAG2495313.1"/>
    </source>
</evidence>
<evidence type="ECO:0000256" key="1">
    <source>
        <dbReference type="SAM" id="Coils"/>
    </source>
</evidence>
<evidence type="ECO:0000313" key="4">
    <source>
        <dbReference type="Proteomes" id="UP000612055"/>
    </source>
</evidence>
<proteinExistence type="predicted"/>
<accession>A0A836C178</accession>
<dbReference type="EMBL" id="JAEHOE010000025">
    <property type="protein sequence ID" value="KAG2495313.1"/>
    <property type="molecule type" value="Genomic_DNA"/>
</dbReference>
<dbReference type="AlphaFoldDB" id="A0A836C178"/>
<dbReference type="Gene3D" id="1.20.5.190">
    <property type="match status" value="1"/>
</dbReference>
<feature type="region of interest" description="Disordered" evidence="2">
    <location>
        <begin position="217"/>
        <end position="267"/>
    </location>
</feature>
<reference evidence="3" key="1">
    <citation type="journal article" date="2020" name="bioRxiv">
        <title>Comparative genomics of Chlamydomonas.</title>
        <authorList>
            <person name="Craig R.J."/>
            <person name="Hasan A.R."/>
            <person name="Ness R.W."/>
            <person name="Keightley P.D."/>
        </authorList>
    </citation>
    <scope>NUCLEOTIDE SEQUENCE</scope>
    <source>
        <strain evidence="3">CCAP 11/70</strain>
    </source>
</reference>
<dbReference type="Proteomes" id="UP000612055">
    <property type="component" value="Unassembled WGS sequence"/>
</dbReference>
<feature type="region of interest" description="Disordered" evidence="2">
    <location>
        <begin position="164"/>
        <end position="205"/>
    </location>
</feature>
<keyword evidence="4" id="KW-1185">Reference proteome</keyword>
<feature type="coiled-coil region" evidence="1">
    <location>
        <begin position="20"/>
        <end position="68"/>
    </location>
</feature>
<name>A0A836C178_9CHLO</name>